<name>A0A9W4SMY0_9GLOM</name>
<proteinExistence type="predicted"/>
<reference evidence="1" key="1">
    <citation type="submission" date="2022-08" db="EMBL/GenBank/DDBJ databases">
        <authorList>
            <person name="Kallberg Y."/>
            <person name="Tangrot J."/>
            <person name="Rosling A."/>
        </authorList>
    </citation>
    <scope>NUCLEOTIDE SEQUENCE</scope>
    <source>
        <strain evidence="1">Wild A</strain>
    </source>
</reference>
<dbReference type="Proteomes" id="UP001153678">
    <property type="component" value="Unassembled WGS sequence"/>
</dbReference>
<protein>
    <submittedName>
        <fullName evidence="1">14469_t:CDS:1</fullName>
    </submittedName>
</protein>
<comment type="caution">
    <text evidence="1">The sequence shown here is derived from an EMBL/GenBank/DDBJ whole genome shotgun (WGS) entry which is preliminary data.</text>
</comment>
<sequence length="129" mass="14683">MLNEKDSLEYLPIYLFLFLNEKGSSLYNAYDQNKVKNKLSKTLRVVIDIDTSGEDIEITENILNGLVIATSSDSKQCSYHILYALALLIDHYELKAFTKLVYTISAKKGCVKRILDYARVQPPSSLELE</sequence>
<keyword evidence="2" id="KW-1185">Reference proteome</keyword>
<evidence type="ECO:0000313" key="1">
    <source>
        <dbReference type="EMBL" id="CAI2174131.1"/>
    </source>
</evidence>
<gene>
    <name evidence="1" type="ORF">FWILDA_LOCUS6437</name>
</gene>
<evidence type="ECO:0000313" key="2">
    <source>
        <dbReference type="Proteomes" id="UP001153678"/>
    </source>
</evidence>
<dbReference type="EMBL" id="CAMKVN010001165">
    <property type="protein sequence ID" value="CAI2174131.1"/>
    <property type="molecule type" value="Genomic_DNA"/>
</dbReference>
<feature type="non-terminal residue" evidence="1">
    <location>
        <position position="129"/>
    </location>
</feature>
<accession>A0A9W4SMY0</accession>
<dbReference type="AlphaFoldDB" id="A0A9W4SMY0"/>
<organism evidence="1 2">
    <name type="scientific">Funneliformis geosporum</name>
    <dbReference type="NCBI Taxonomy" id="1117311"/>
    <lineage>
        <taxon>Eukaryota</taxon>
        <taxon>Fungi</taxon>
        <taxon>Fungi incertae sedis</taxon>
        <taxon>Mucoromycota</taxon>
        <taxon>Glomeromycotina</taxon>
        <taxon>Glomeromycetes</taxon>
        <taxon>Glomerales</taxon>
        <taxon>Glomeraceae</taxon>
        <taxon>Funneliformis</taxon>
    </lineage>
</organism>